<reference evidence="1" key="1">
    <citation type="journal article" date="2022" name="IScience">
        <title>Evolution of zygomycete secretomes and the origins of terrestrial fungal ecologies.</title>
        <authorList>
            <person name="Chang Y."/>
            <person name="Wang Y."/>
            <person name="Mondo S."/>
            <person name="Ahrendt S."/>
            <person name="Andreopoulos W."/>
            <person name="Barry K."/>
            <person name="Beard J."/>
            <person name="Benny G.L."/>
            <person name="Blankenship S."/>
            <person name="Bonito G."/>
            <person name="Cuomo C."/>
            <person name="Desiro A."/>
            <person name="Gervers K.A."/>
            <person name="Hundley H."/>
            <person name="Kuo A."/>
            <person name="LaButti K."/>
            <person name="Lang B.F."/>
            <person name="Lipzen A."/>
            <person name="O'Donnell K."/>
            <person name="Pangilinan J."/>
            <person name="Reynolds N."/>
            <person name="Sandor L."/>
            <person name="Smith M.E."/>
            <person name="Tsang A."/>
            <person name="Grigoriev I.V."/>
            <person name="Stajich J.E."/>
            <person name="Spatafora J.W."/>
        </authorList>
    </citation>
    <scope>NUCLEOTIDE SEQUENCE</scope>
    <source>
        <strain evidence="1">RSA 2281</strain>
    </source>
</reference>
<gene>
    <name evidence="1" type="ORF">BDA99DRAFT_543927</name>
</gene>
<protein>
    <submittedName>
        <fullName evidence="1">Uncharacterized protein</fullName>
    </submittedName>
</protein>
<dbReference type="EMBL" id="JAIXMP010000057">
    <property type="protein sequence ID" value="KAI9244688.1"/>
    <property type="molecule type" value="Genomic_DNA"/>
</dbReference>
<dbReference type="Gene3D" id="3.80.10.10">
    <property type="entry name" value="Ribonuclease Inhibitor"/>
    <property type="match status" value="2"/>
</dbReference>
<keyword evidence="2" id="KW-1185">Reference proteome</keyword>
<name>A0AAD5JMD4_9FUNG</name>
<reference evidence="1" key="2">
    <citation type="submission" date="2023-02" db="EMBL/GenBank/DDBJ databases">
        <authorList>
            <consortium name="DOE Joint Genome Institute"/>
            <person name="Mondo S.J."/>
            <person name="Chang Y."/>
            <person name="Wang Y."/>
            <person name="Ahrendt S."/>
            <person name="Andreopoulos W."/>
            <person name="Barry K."/>
            <person name="Beard J."/>
            <person name="Benny G.L."/>
            <person name="Blankenship S."/>
            <person name="Bonito G."/>
            <person name="Cuomo C."/>
            <person name="Desiro A."/>
            <person name="Gervers K.A."/>
            <person name="Hundley H."/>
            <person name="Kuo A."/>
            <person name="LaButti K."/>
            <person name="Lang B.F."/>
            <person name="Lipzen A."/>
            <person name="O'Donnell K."/>
            <person name="Pangilinan J."/>
            <person name="Reynolds N."/>
            <person name="Sandor L."/>
            <person name="Smith M.W."/>
            <person name="Tsang A."/>
            <person name="Grigoriev I.V."/>
            <person name="Stajich J.E."/>
            <person name="Spatafora J.W."/>
        </authorList>
    </citation>
    <scope>NUCLEOTIDE SEQUENCE</scope>
    <source>
        <strain evidence="1">RSA 2281</strain>
    </source>
</reference>
<evidence type="ECO:0000313" key="1">
    <source>
        <dbReference type="EMBL" id="KAI9244688.1"/>
    </source>
</evidence>
<dbReference type="InterPro" id="IPR032675">
    <property type="entry name" value="LRR_dom_sf"/>
</dbReference>
<dbReference type="AlphaFoldDB" id="A0AAD5JMD4"/>
<dbReference type="Proteomes" id="UP001209540">
    <property type="component" value="Unassembled WGS sequence"/>
</dbReference>
<proteinExistence type="predicted"/>
<sequence length="540" mass="61460">MPISDSIHTPTDTELSPYSPVLANGTDALSYKPRLIDFCGYEGEDFRYFRDTLDSFFALHNTRNTARQASIINAQVKKYARIFLQGKIRATPSIGTKYDELIKLLEEEYDAFEQLTQGEDEPPRMFLGRIQQAADLAEINSRGGEALIQAKFKSGLLPRIKKHCYIMGSDNPTTITLVDILSSCNTLSNLSYSANVPMNSQVTGDISILKQQRQTTLITVQLYLKAITGDAIEGIIQQCQQLRRLVMSGCDHSVLDKINMDTTNIKVLICNASEQHISKLLLLDDSKKVGCDSMHGLQLCYLDSGTRASMSQESVIPFLYNDRRTIEVLHTDIQLSNEDQLLSDTTYPDFLFDSVKHLSFYAFTHVTIFLSQSIRYTAALTRLHVRQVYSIRVLTDFILNREIYPIELFFDTMEESEEDLNHCIRLFVYYAKLSKNPTNVMSLQRITLHECFKINDKAIISLGCVATLINADLCVLPHITSNGFMKFLNCLPIHNKLQYIRFSKLDSVTDQVIHVLRLFDNLICVKLGAYRKLQIVEYEI</sequence>
<accession>A0AAD5JMD4</accession>
<evidence type="ECO:0000313" key="2">
    <source>
        <dbReference type="Proteomes" id="UP001209540"/>
    </source>
</evidence>
<comment type="caution">
    <text evidence="1">The sequence shown here is derived from an EMBL/GenBank/DDBJ whole genome shotgun (WGS) entry which is preliminary data.</text>
</comment>
<organism evidence="1 2">
    <name type="scientific">Phascolomyces articulosus</name>
    <dbReference type="NCBI Taxonomy" id="60185"/>
    <lineage>
        <taxon>Eukaryota</taxon>
        <taxon>Fungi</taxon>
        <taxon>Fungi incertae sedis</taxon>
        <taxon>Mucoromycota</taxon>
        <taxon>Mucoromycotina</taxon>
        <taxon>Mucoromycetes</taxon>
        <taxon>Mucorales</taxon>
        <taxon>Lichtheimiaceae</taxon>
        <taxon>Phascolomyces</taxon>
    </lineage>
</organism>